<gene>
    <name evidence="1" type="ORF">IV454_26025</name>
</gene>
<organism evidence="1 2">
    <name type="scientific">Massilia antarctica</name>
    <dbReference type="NCBI Taxonomy" id="2765360"/>
    <lineage>
        <taxon>Bacteria</taxon>
        <taxon>Pseudomonadati</taxon>
        <taxon>Pseudomonadota</taxon>
        <taxon>Betaproteobacteria</taxon>
        <taxon>Burkholderiales</taxon>
        <taxon>Oxalobacteraceae</taxon>
        <taxon>Telluria group</taxon>
        <taxon>Massilia</taxon>
    </lineage>
</organism>
<sequence length="1251" mass="135068">MPPFDTDPPRLFVRDGISQAGRLLPALQDGYFSLAEMSFPELLAMASEYAALVKFYQLDNSVNGNWEAYFSADETIVIARILSTRLARLQGDFEQWWDSGSAVEVSQWRVESLPMTVLATDMLDRWTRALETSPGTAGRKLHALLTSVIATLCGDGGGFAAFLPAQGLGLGRHWHGAPAGTVSRGSMRASYFAFVKAIEMVQQEAARLLPDSLVSGEHDPGVALLIAFIRMAERLHLRLNRFTGAHLDFYYERVLGMKPLPAVPDHACLVVAPCAPGQYVEVPAGAEFFAQPGGAGAPLVYQSERTLAVGDARVRALSTLYCHRDPDIAPETDMDDKGAAPPHLAWPSNIWCRQLDVPDKQVVTDPAPLSALPLMGAPKNPGANGAVQDARFGVALASTVLLMREGARQVSLTLRFGDHTLGKRLHDLETVLRGKRSAEADSDAPGDAPGDARIDQEDVRARILRSLFLIELSGPAGWLPVPAYYPAWEGGAEPGAKPGAEPGAETAPGVPILRIDFELGLDAPPVVPYAPALHGEDYQVAVPVLRLRLNPDSYVYPFGLLRALPLIGAAIEVRVCGCRQLLLQNHIGMLSPALPFQPFGALPAVGSYLIVGSEEAAVKTLTDADIDLEWGDLPPDNGGFLEYYHDYPGALDSDQYFARIEALADGVWGPDEAEAPWVPLFRTDYGHNASKRVLRHITLPCEGVIGRTKPVAAPATPDTGYSATARNGFFKFTLAAPRFAFGHREYPHALGYAMTRNLRDKSRHFQAGVPDLPYTPLVNTIALNYRAIAHIGLHRGAPPKALANNVLIHLHPHGWEAIGAATETGVTLIPDCDNLGNLHIGLSASRFDAALTLFFHLRDDSVPGHPGEPKWSYLSGNRWKTLARRNIIADGTSGFMTSGVITLSIPPDIGLDNTVMPAGLYWLRVGASAALEHYCSIYTVYAHALQIRRQSAVAGTQASMILPAASIERSRTVIAGLGKITQVAASSGGALPESRTQMHTRIAERLRHKGRAVTPADYEALILQQFPDVYKVKCFPNMVSEGISARDWVRPGHLLIVALPHLPDGAPLDSMPHLNGKLVDDIARFIRTVAPPAATIAVKPPVYEQIQVRCGIRLKDGLAGGHYITRLNQDMSSYLSPWRTPGPQTHFGWRVRMHDIESFIIGLDYIADVSGCSMLRVAPTGAARFVLSDTARGVAGAGAALTPQYPWSVAVPLHSHLIGMSSTDAARAADLNSLDIGSTFIISQEDSHGAS</sequence>
<keyword evidence="2" id="KW-1185">Reference proteome</keyword>
<evidence type="ECO:0000313" key="2">
    <source>
        <dbReference type="Proteomes" id="UP000662888"/>
    </source>
</evidence>
<evidence type="ECO:0000313" key="1">
    <source>
        <dbReference type="EMBL" id="QPI48915.1"/>
    </source>
</evidence>
<proteinExistence type="predicted"/>
<dbReference type="RefSeq" id="WP_206088523.1">
    <property type="nucleotide sequence ID" value="NZ_CP065053.1"/>
</dbReference>
<reference evidence="1 2" key="1">
    <citation type="submission" date="2020-11" db="EMBL/GenBank/DDBJ databases">
        <authorList>
            <person name="Sun Q."/>
        </authorList>
    </citation>
    <scope>NUCLEOTIDE SEQUENCE [LARGE SCALE GENOMIC DNA]</scope>
    <source>
        <strain evidence="1 2">P8398</strain>
    </source>
</reference>
<accession>A0AA48WAC1</accession>
<dbReference type="Proteomes" id="UP000662888">
    <property type="component" value="Chromosome"/>
</dbReference>
<dbReference type="EMBL" id="CP065053">
    <property type="protein sequence ID" value="QPI48915.1"/>
    <property type="molecule type" value="Genomic_DNA"/>
</dbReference>
<protein>
    <submittedName>
        <fullName evidence="1">Baseplate J/gp47 family protein</fullName>
    </submittedName>
</protein>
<name>A0AA48WAC1_9BURK</name>